<feature type="domain" description="Type II secretion system protein GspG C-terminal" evidence="12">
    <location>
        <begin position="46"/>
        <end position="152"/>
    </location>
</feature>
<comment type="similarity">
    <text evidence="2">Belongs to the GSP G family.</text>
</comment>
<dbReference type="PROSITE" id="PS00409">
    <property type="entry name" value="PROKAR_NTER_METHYL"/>
    <property type="match status" value="1"/>
</dbReference>
<dbReference type="EMBL" id="JAUSRR010000002">
    <property type="protein sequence ID" value="MDP9921858.1"/>
    <property type="molecule type" value="Genomic_DNA"/>
</dbReference>
<keyword evidence="5" id="KW-0488">Methylation</keyword>
<dbReference type="Gene3D" id="3.30.700.10">
    <property type="entry name" value="Glycoprotein, Type 4 Pilin"/>
    <property type="match status" value="1"/>
</dbReference>
<evidence type="ECO:0000256" key="2">
    <source>
        <dbReference type="ARBA" id="ARBA00009984"/>
    </source>
</evidence>
<evidence type="ECO:0000256" key="11">
    <source>
        <dbReference type="SAM" id="Phobius"/>
    </source>
</evidence>
<evidence type="ECO:0000256" key="1">
    <source>
        <dbReference type="ARBA" id="ARBA00004377"/>
    </source>
</evidence>
<evidence type="ECO:0000313" key="13">
    <source>
        <dbReference type="EMBL" id="MDP9921858.1"/>
    </source>
</evidence>
<dbReference type="Pfam" id="PF07963">
    <property type="entry name" value="N_methyl"/>
    <property type="match status" value="1"/>
</dbReference>
<keyword evidence="4" id="KW-1003">Cell membrane</keyword>
<evidence type="ECO:0000256" key="4">
    <source>
        <dbReference type="ARBA" id="ARBA00022475"/>
    </source>
</evidence>
<dbReference type="InterPro" id="IPR013545">
    <property type="entry name" value="T2SS_protein-GspG_C"/>
</dbReference>
<keyword evidence="9 11" id="KW-0472">Membrane</keyword>
<dbReference type="PRINTS" id="PR00813">
    <property type="entry name" value="BCTERIALGSPG"/>
</dbReference>
<proteinExistence type="inferred from homology"/>
<keyword evidence="6" id="KW-0997">Cell inner membrane</keyword>
<evidence type="ECO:0000256" key="6">
    <source>
        <dbReference type="ARBA" id="ARBA00022519"/>
    </source>
</evidence>
<dbReference type="Proteomes" id="UP001244295">
    <property type="component" value="Unassembled WGS sequence"/>
</dbReference>
<evidence type="ECO:0000256" key="7">
    <source>
        <dbReference type="ARBA" id="ARBA00022692"/>
    </source>
</evidence>
<dbReference type="PANTHER" id="PTHR30093">
    <property type="entry name" value="GENERAL SECRETION PATHWAY PROTEIN G"/>
    <property type="match status" value="1"/>
</dbReference>
<evidence type="ECO:0000256" key="3">
    <source>
        <dbReference type="ARBA" id="ARBA00020042"/>
    </source>
</evidence>
<dbReference type="SUPFAM" id="SSF54523">
    <property type="entry name" value="Pili subunits"/>
    <property type="match status" value="1"/>
</dbReference>
<name>A0AAW8DQY5_9BURK</name>
<dbReference type="PANTHER" id="PTHR30093:SF45">
    <property type="entry name" value="TYPE II SECRETION SYSTEM CORE PROTEIN G"/>
    <property type="match status" value="1"/>
</dbReference>
<gene>
    <name evidence="13" type="ORF">J2W25_000873</name>
</gene>
<feature type="region of interest" description="Disordered" evidence="10">
    <location>
        <begin position="106"/>
        <end position="153"/>
    </location>
</feature>
<dbReference type="InterPro" id="IPR000983">
    <property type="entry name" value="Bac_GSPG_pilin"/>
</dbReference>
<dbReference type="GO" id="GO:0015627">
    <property type="term" value="C:type II protein secretion system complex"/>
    <property type="evidence" value="ECO:0007669"/>
    <property type="project" value="InterPro"/>
</dbReference>
<dbReference type="InterPro" id="IPR045584">
    <property type="entry name" value="Pilin-like"/>
</dbReference>
<keyword evidence="8 11" id="KW-1133">Transmembrane helix</keyword>
<protein>
    <recommendedName>
        <fullName evidence="3">Type II secretion system core protein G</fullName>
    </recommendedName>
</protein>
<evidence type="ECO:0000259" key="12">
    <source>
        <dbReference type="Pfam" id="PF08334"/>
    </source>
</evidence>
<dbReference type="GO" id="GO:0005886">
    <property type="term" value="C:plasma membrane"/>
    <property type="evidence" value="ECO:0007669"/>
    <property type="project" value="UniProtKB-SubCell"/>
</dbReference>
<evidence type="ECO:0000256" key="5">
    <source>
        <dbReference type="ARBA" id="ARBA00022481"/>
    </source>
</evidence>
<keyword evidence="7 11" id="KW-0812">Transmembrane</keyword>
<comment type="subcellular location">
    <subcellularLocation>
        <location evidence="1">Cell inner membrane</location>
        <topology evidence="1">Single-pass membrane protein</topology>
    </subcellularLocation>
</comment>
<accession>A0AAW8DQY5</accession>
<dbReference type="NCBIfam" id="TIGR02532">
    <property type="entry name" value="IV_pilin_GFxxxE"/>
    <property type="match status" value="1"/>
</dbReference>
<comment type="caution">
    <text evidence="13">The sequence shown here is derived from an EMBL/GenBank/DDBJ whole genome shotgun (WGS) entry which is preliminary data.</text>
</comment>
<dbReference type="GO" id="GO:0015628">
    <property type="term" value="P:protein secretion by the type II secretion system"/>
    <property type="evidence" value="ECO:0007669"/>
    <property type="project" value="InterPro"/>
</dbReference>
<evidence type="ECO:0000256" key="8">
    <source>
        <dbReference type="ARBA" id="ARBA00022989"/>
    </source>
</evidence>
<organism evidence="13 14">
    <name type="scientific">Variovorax boronicumulans</name>
    <dbReference type="NCBI Taxonomy" id="436515"/>
    <lineage>
        <taxon>Bacteria</taxon>
        <taxon>Pseudomonadati</taxon>
        <taxon>Pseudomonadota</taxon>
        <taxon>Betaproteobacteria</taxon>
        <taxon>Burkholderiales</taxon>
        <taxon>Comamonadaceae</taxon>
        <taxon>Variovorax</taxon>
    </lineage>
</organism>
<dbReference type="InterPro" id="IPR010054">
    <property type="entry name" value="Type2_sec_GspG"/>
</dbReference>
<evidence type="ECO:0000256" key="9">
    <source>
        <dbReference type="ARBA" id="ARBA00023136"/>
    </source>
</evidence>
<evidence type="ECO:0000313" key="14">
    <source>
        <dbReference type="Proteomes" id="UP001244295"/>
    </source>
</evidence>
<feature type="transmembrane region" description="Helical" evidence="11">
    <location>
        <begin position="24"/>
        <end position="44"/>
    </location>
</feature>
<reference evidence="13" key="1">
    <citation type="submission" date="2023-07" db="EMBL/GenBank/DDBJ databases">
        <title>Sorghum-associated microbial communities from plants grown in Nebraska, USA.</title>
        <authorList>
            <person name="Schachtman D."/>
        </authorList>
    </citation>
    <scope>NUCLEOTIDE SEQUENCE</scope>
    <source>
        <strain evidence="13">DS2795</strain>
    </source>
</reference>
<dbReference type="AlphaFoldDB" id="A0AAW8DQY5"/>
<sequence length="153" mass="16942">MVNDLRYWNQVKNWRVAEGEDRGFTLLELLVVLVIIGLLAGIVGPRLFGNVSKSEVTTAKAQIDILSKALDQFRLDVGRYPSSQEGLTALVSPVLGESRWRGPYLRKDVPPDPWGQPYQYKYPGSKQPDDFDLYSFGADKAPGGSGDNADIGR</sequence>
<dbReference type="Pfam" id="PF08334">
    <property type="entry name" value="T2SSG"/>
    <property type="match status" value="1"/>
</dbReference>
<dbReference type="NCBIfam" id="TIGR01710">
    <property type="entry name" value="typeII_sec_gspG"/>
    <property type="match status" value="1"/>
</dbReference>
<dbReference type="InterPro" id="IPR012902">
    <property type="entry name" value="N_methyl_site"/>
</dbReference>
<evidence type="ECO:0000256" key="10">
    <source>
        <dbReference type="SAM" id="MobiDB-lite"/>
    </source>
</evidence>